<dbReference type="InterPro" id="IPR001296">
    <property type="entry name" value="Glyco_trans_1"/>
</dbReference>
<evidence type="ECO:0000256" key="1">
    <source>
        <dbReference type="ARBA" id="ARBA00001478"/>
    </source>
</evidence>
<evidence type="ECO:0000259" key="6">
    <source>
        <dbReference type="Pfam" id="PF00534"/>
    </source>
</evidence>
<proteinExistence type="inferred from homology"/>
<organism evidence="8">
    <name type="scientific">hydrothermal vent metagenome</name>
    <dbReference type="NCBI Taxonomy" id="652676"/>
    <lineage>
        <taxon>unclassified sequences</taxon>
        <taxon>metagenomes</taxon>
        <taxon>ecological metagenomes</taxon>
    </lineage>
</organism>
<evidence type="ECO:0000259" key="7">
    <source>
        <dbReference type="Pfam" id="PF08323"/>
    </source>
</evidence>
<dbReference type="CDD" id="cd03791">
    <property type="entry name" value="GT5_Glycogen_synthase_DULL1-like"/>
    <property type="match status" value="1"/>
</dbReference>
<evidence type="ECO:0000313" key="8">
    <source>
        <dbReference type="EMBL" id="VAW95501.1"/>
    </source>
</evidence>
<dbReference type="AlphaFoldDB" id="A0A3B0ZUU5"/>
<dbReference type="HAMAP" id="MF_00484">
    <property type="entry name" value="Glycogen_synth"/>
    <property type="match status" value="1"/>
</dbReference>
<dbReference type="Pfam" id="PF08323">
    <property type="entry name" value="Glyco_transf_5"/>
    <property type="match status" value="1"/>
</dbReference>
<keyword evidence="5 8" id="KW-0808">Transferase</keyword>
<dbReference type="InterPro" id="IPR013534">
    <property type="entry name" value="Starch_synth_cat_dom"/>
</dbReference>
<keyword evidence="4 8" id="KW-0328">Glycosyltransferase</keyword>
<gene>
    <name evidence="8" type="ORF">MNBD_GAMMA23-300</name>
</gene>
<dbReference type="Pfam" id="PF00534">
    <property type="entry name" value="Glycos_transf_1"/>
    <property type="match status" value="1"/>
</dbReference>
<evidence type="ECO:0000256" key="5">
    <source>
        <dbReference type="ARBA" id="ARBA00022679"/>
    </source>
</evidence>
<dbReference type="InterPro" id="IPR011835">
    <property type="entry name" value="GS/SS"/>
</dbReference>
<reference evidence="8" key="1">
    <citation type="submission" date="2018-06" db="EMBL/GenBank/DDBJ databases">
        <authorList>
            <person name="Zhirakovskaya E."/>
        </authorList>
    </citation>
    <scope>NUCLEOTIDE SEQUENCE</scope>
</reference>
<dbReference type="GO" id="GO:0004373">
    <property type="term" value="F:alpha-1,4-glucan glucosyltransferase (UDP-glucose donor) activity"/>
    <property type="evidence" value="ECO:0007669"/>
    <property type="project" value="InterPro"/>
</dbReference>
<feature type="domain" description="Glycosyl transferase family 1" evidence="6">
    <location>
        <begin position="291"/>
        <end position="452"/>
    </location>
</feature>
<dbReference type="SUPFAM" id="SSF53756">
    <property type="entry name" value="UDP-Glycosyltransferase/glycogen phosphorylase"/>
    <property type="match status" value="1"/>
</dbReference>
<dbReference type="EC" id="2.4.1.21" evidence="3"/>
<sequence length="482" mass="54151">MSKILYISSEAFPLIKTGGLADVAGSLPAALLKQSQDVRLLLPAYPEVLKKIKKNKILAKTCYHNQTVSIIESRLPGSHVIVWLVDCPVAFNRSGGPYTDHHGREWDDNALRFAILCYAAVDIALNKLALSWHPDIVHCNDWQSGLVPALLSLHSKRPATVFTIHNLAYQGVFNKQTFTDLKLPKKLWHPDGLEFYDQLSFIKGGLAYADKITAVSPNYAKEILQPEYGYGLSGLLKHRKKDLSGILNGINKKHWNPGTDHYLKQKYNRRSLNKKSLNKTALQQELSLQVNTRIPLIGMVSRLVEQKGLEFILDSLEKILLLPIQFVILGTGESQYELQLSNWASQHPDKMHVTIGYDEALAHRIEAASDLYLMPSIFEPCGLNQLYSLRYGTLPIVTPVGGLADTVIDASEKNITYGTANGFVLKNKNSIALLAAIKRALVMYKKPEQWRQLQYNAMSGDFSWKTSAEHYVRLYQQAIKTV</sequence>
<dbReference type="GO" id="GO:0009011">
    <property type="term" value="F:alpha-1,4-glucan glucosyltransferase (ADP-glucose donor) activity"/>
    <property type="evidence" value="ECO:0007669"/>
    <property type="project" value="UniProtKB-EC"/>
</dbReference>
<dbReference type="PANTHER" id="PTHR45825">
    <property type="entry name" value="GRANULE-BOUND STARCH SYNTHASE 1, CHLOROPLASTIC/AMYLOPLASTIC"/>
    <property type="match status" value="1"/>
</dbReference>
<accession>A0A3B0ZUU5</accession>
<protein>
    <recommendedName>
        <fullName evidence="3">starch synthase</fullName>
        <ecNumber evidence="3">2.4.1.21</ecNumber>
    </recommendedName>
</protein>
<comment type="catalytic activity">
    <reaction evidence="1">
        <text>[(1-&gt;4)-alpha-D-glucosyl](n) + ADP-alpha-D-glucose = [(1-&gt;4)-alpha-D-glucosyl](n+1) + ADP + H(+)</text>
        <dbReference type="Rhea" id="RHEA:18189"/>
        <dbReference type="Rhea" id="RHEA-COMP:9584"/>
        <dbReference type="Rhea" id="RHEA-COMP:9587"/>
        <dbReference type="ChEBI" id="CHEBI:15378"/>
        <dbReference type="ChEBI" id="CHEBI:15444"/>
        <dbReference type="ChEBI" id="CHEBI:57498"/>
        <dbReference type="ChEBI" id="CHEBI:456216"/>
        <dbReference type="EC" id="2.4.1.21"/>
    </reaction>
</comment>
<evidence type="ECO:0000256" key="4">
    <source>
        <dbReference type="ARBA" id="ARBA00022676"/>
    </source>
</evidence>
<feature type="domain" description="Starch synthase catalytic" evidence="7">
    <location>
        <begin position="3"/>
        <end position="238"/>
    </location>
</feature>
<dbReference type="PANTHER" id="PTHR45825:SF11">
    <property type="entry name" value="ALPHA AMYLASE DOMAIN-CONTAINING PROTEIN"/>
    <property type="match status" value="1"/>
</dbReference>
<dbReference type="Gene3D" id="3.40.50.2000">
    <property type="entry name" value="Glycogen Phosphorylase B"/>
    <property type="match status" value="2"/>
</dbReference>
<dbReference type="NCBIfam" id="NF001899">
    <property type="entry name" value="PRK00654.1-2"/>
    <property type="match status" value="1"/>
</dbReference>
<evidence type="ECO:0000256" key="3">
    <source>
        <dbReference type="ARBA" id="ARBA00012588"/>
    </source>
</evidence>
<evidence type="ECO:0000256" key="2">
    <source>
        <dbReference type="ARBA" id="ARBA00010281"/>
    </source>
</evidence>
<dbReference type="NCBIfam" id="TIGR02095">
    <property type="entry name" value="glgA"/>
    <property type="match status" value="1"/>
</dbReference>
<dbReference type="EMBL" id="UOFT01000047">
    <property type="protein sequence ID" value="VAW95501.1"/>
    <property type="molecule type" value="Genomic_DNA"/>
</dbReference>
<comment type="similarity">
    <text evidence="2">Belongs to the glycosyltransferase 1 family. Bacterial/plant glycogen synthase subfamily.</text>
</comment>
<name>A0A3B0ZUU5_9ZZZZ</name>